<feature type="domain" description="Glycosyl hydrolase family 13 catalytic" evidence="1">
    <location>
        <begin position="11"/>
        <end position="335"/>
    </location>
</feature>
<dbReference type="SMART" id="SM00642">
    <property type="entry name" value="Aamy"/>
    <property type="match status" value="1"/>
</dbReference>
<dbReference type="Pfam" id="PF00128">
    <property type="entry name" value="Alpha-amylase"/>
    <property type="match status" value="1"/>
</dbReference>
<protein>
    <submittedName>
        <fullName evidence="3">Maltooligosyl trehalose synthase</fullName>
        <ecNumber evidence="3">5.4.99.15</ecNumber>
    </submittedName>
</protein>
<dbReference type="Proteomes" id="UP000054735">
    <property type="component" value="Unassembled WGS sequence"/>
</dbReference>
<name>A0A378IFD3_9GAMM</name>
<sequence>MHIPLATYRLQLHPNFTFKDASGLIPYLHQLGISDVYSSPILQAQPGSTHGYDTVNYQQLNKELGGEEGFNQLTEALARYGMSLCVDIVPNHMAASSHNPLWQSVLKEGKQSPYSEFFDIKWDLSDKSNLSYRRFFDINELVCMKTEQEQVFSHIHELIIHLIKTYKIQALRIDHIDGLRQPLAYLKTLKAKIARDFYIVVEKILGFDENLPLSWPIAGTTGYDWLNQLNQIYVDPQGLKKLKTVYGKITGQSQSMKSIRIQSLSLVIEKLFSKEFDYLHSELIPLFSMFNPQQLRAFLIEFSSRMPVYRLYHQEDSRCYSKKILETILTELPAKQQEIGILFKNLLIGNYPEWFDAAKKTKWEQWRNHWEVFTGPLMAKGFEDTAGYNYSPLLSLNEVGSSPEWFEHSGDLDAFHEFIAVRQAHWPYSLNASSTHDTKRSEDVRARLNVLSELAEEWNLLLKQWHSHNQSKKIKSAPDATDEMTIYQSLLGIWPLQFDNTDLEDRFQQFLIKAMRERKLQSSWYEPNEHYEQACLNFFKQLLNDDVFLESFSSFERKTAFYGMHNSLSQILIKFTTPGIPDLYQGNESWRFDLVDPDNRRPVDYQKLSGLVSNESLSKLLGHWQDGRIKYNLTRQLLALREQYKPLVEGNYKSLMIKGQFSDNVIAFQRAHEDATLIILANRWLSRLINPGEIWNSERLTENNLHGIAQGQYISLLSHDTWDSVDNQLDLGKVLRHLPFEILLKR</sequence>
<dbReference type="GO" id="GO:0005992">
    <property type="term" value="P:trehalose biosynthetic process"/>
    <property type="evidence" value="ECO:0007669"/>
    <property type="project" value="TreeGrafter"/>
</dbReference>
<dbReference type="GO" id="GO:0030980">
    <property type="term" value="P:alpha-glucan catabolic process"/>
    <property type="evidence" value="ECO:0007669"/>
    <property type="project" value="TreeGrafter"/>
</dbReference>
<evidence type="ECO:0000313" key="5">
    <source>
        <dbReference type="Proteomes" id="UP000255066"/>
    </source>
</evidence>
<dbReference type="NCBIfam" id="TIGR02401">
    <property type="entry name" value="trehalose_TreY"/>
    <property type="match status" value="1"/>
</dbReference>
<dbReference type="EC" id="5.4.99.15" evidence="3"/>
<dbReference type="GO" id="GO:0047470">
    <property type="term" value="F:(1,4)-alpha-D-glucan 1-alpha-D-glucosylmutase activity"/>
    <property type="evidence" value="ECO:0007669"/>
    <property type="project" value="UniProtKB-EC"/>
</dbReference>
<evidence type="ECO:0000259" key="1">
    <source>
        <dbReference type="SMART" id="SM00642"/>
    </source>
</evidence>
<evidence type="ECO:0000313" key="4">
    <source>
        <dbReference type="Proteomes" id="UP000054735"/>
    </source>
</evidence>
<dbReference type="PANTHER" id="PTHR10357:SF216">
    <property type="entry name" value="MALTOOLIGOSYL TREHALOSE SYNTHASE-RELATED"/>
    <property type="match status" value="1"/>
</dbReference>
<dbReference type="InterPro" id="IPR017853">
    <property type="entry name" value="GH"/>
</dbReference>
<dbReference type="SUPFAM" id="SSF51445">
    <property type="entry name" value="(Trans)glycosidases"/>
    <property type="match status" value="1"/>
</dbReference>
<dbReference type="EMBL" id="UGNW01000001">
    <property type="protein sequence ID" value="STX30934.1"/>
    <property type="molecule type" value="Genomic_DNA"/>
</dbReference>
<keyword evidence="3" id="KW-0413">Isomerase</keyword>
<dbReference type="EMBL" id="LNXT01000048">
    <property type="protein sequence ID" value="KTC68351.1"/>
    <property type="molecule type" value="Genomic_DNA"/>
</dbReference>
<evidence type="ECO:0000313" key="3">
    <source>
        <dbReference type="EMBL" id="STX30934.1"/>
    </source>
</evidence>
<accession>A0A378IFD3</accession>
<dbReference type="AlphaFoldDB" id="A0A378IFD3"/>
<dbReference type="Proteomes" id="UP000255066">
    <property type="component" value="Unassembled WGS sequence"/>
</dbReference>
<dbReference type="CDD" id="cd11336">
    <property type="entry name" value="AmyAc_MTSase"/>
    <property type="match status" value="1"/>
</dbReference>
<reference evidence="2 4" key="1">
    <citation type="submission" date="2015-11" db="EMBL/GenBank/DDBJ databases">
        <title>Genomic analysis of 38 Legionella species identifies large and diverse effector repertoires.</title>
        <authorList>
            <person name="Burstein D."/>
            <person name="Amaro F."/>
            <person name="Zusman T."/>
            <person name="Lifshitz Z."/>
            <person name="Cohen O."/>
            <person name="Gilbert J.A."/>
            <person name="Pupko T."/>
            <person name="Shuman H.A."/>
            <person name="Segal G."/>
        </authorList>
    </citation>
    <scope>NUCLEOTIDE SEQUENCE [LARGE SCALE GENOMIC DNA]</scope>
    <source>
        <strain evidence="2 4">CDC#1407-AL-14</strain>
    </source>
</reference>
<dbReference type="RefSeq" id="WP_058524921.1">
    <property type="nucleotide sequence ID" value="NZ_CAAAHV010000010.1"/>
</dbReference>
<dbReference type="InterPro" id="IPR006047">
    <property type="entry name" value="GH13_cat_dom"/>
</dbReference>
<keyword evidence="4" id="KW-1185">Reference proteome</keyword>
<dbReference type="STRING" id="28083.Lbir_2953"/>
<evidence type="ECO:0000313" key="2">
    <source>
        <dbReference type="EMBL" id="KTC68351.1"/>
    </source>
</evidence>
<dbReference type="PANTHER" id="PTHR10357">
    <property type="entry name" value="ALPHA-AMYLASE FAMILY MEMBER"/>
    <property type="match status" value="1"/>
</dbReference>
<dbReference type="InterPro" id="IPR012767">
    <property type="entry name" value="Trehalose_TreY"/>
</dbReference>
<dbReference type="Gene3D" id="3.20.20.80">
    <property type="entry name" value="Glycosidases"/>
    <property type="match status" value="4"/>
</dbReference>
<reference evidence="3 5" key="2">
    <citation type="submission" date="2018-06" db="EMBL/GenBank/DDBJ databases">
        <authorList>
            <consortium name="Pathogen Informatics"/>
            <person name="Doyle S."/>
        </authorList>
    </citation>
    <scope>NUCLEOTIDE SEQUENCE [LARGE SCALE GENOMIC DNA]</scope>
    <source>
        <strain evidence="3 5">NCTC12437</strain>
    </source>
</reference>
<dbReference type="OrthoDB" id="9761577at2"/>
<gene>
    <name evidence="3" type="primary">treY</name>
    <name evidence="2" type="ORF">Lbir_2953</name>
    <name evidence="3" type="ORF">NCTC12437_00701</name>
</gene>
<proteinExistence type="predicted"/>
<organism evidence="3 5">
    <name type="scientific">Legionella birminghamensis</name>
    <dbReference type="NCBI Taxonomy" id="28083"/>
    <lineage>
        <taxon>Bacteria</taxon>
        <taxon>Pseudomonadati</taxon>
        <taxon>Pseudomonadota</taxon>
        <taxon>Gammaproteobacteria</taxon>
        <taxon>Legionellales</taxon>
        <taxon>Legionellaceae</taxon>
        <taxon>Legionella</taxon>
    </lineage>
</organism>